<sequence>MPPPLPYTEAWLSGPHSTQFYTRVYKPFVNFTSTRISNTNASSSNSPTAILIFLHGAAEHCGRYTGMHEALAKEGVVVWAFDLRGFGRTALGCSDASEGRSDYGDTDKERQMDDVEWAIGCVRKEYGEEVPVFLMGMSMGGGLALGVMCDKRRTKHQLVQNISGIIAGSPCLTLTNKVPRVVMWVARAVAFFWPYMIYPVRNKPEDLSRNPITNAEYVVDPLIKTPGSFRSLLDMIDLGASILSDGYLNWPKDTPILLLHGTDDPVTSFESTKALFEKLPISDNMKSLIAYPGAYHELQNEPDGIRESFLADIVNFIRTQSVCEA</sequence>
<protein>
    <submittedName>
        <fullName evidence="2">Hydrolase-4 domain-containing protein</fullName>
    </submittedName>
</protein>
<name>A0AAW0AG58_9AGAR</name>
<dbReference type="InterPro" id="IPR051044">
    <property type="entry name" value="MAG_DAG_Lipase"/>
</dbReference>
<keyword evidence="3" id="KW-1185">Reference proteome</keyword>
<accession>A0AAW0AG58</accession>
<dbReference type="AlphaFoldDB" id="A0AAW0AG58"/>
<proteinExistence type="predicted"/>
<dbReference type="InterPro" id="IPR022742">
    <property type="entry name" value="Hydrolase_4"/>
</dbReference>
<dbReference type="InterPro" id="IPR029058">
    <property type="entry name" value="AB_hydrolase_fold"/>
</dbReference>
<dbReference type="Pfam" id="PF12146">
    <property type="entry name" value="Hydrolase_4"/>
    <property type="match status" value="1"/>
</dbReference>
<dbReference type="Gene3D" id="3.40.50.1820">
    <property type="entry name" value="alpha/beta hydrolase"/>
    <property type="match status" value="1"/>
</dbReference>
<comment type="caution">
    <text evidence="2">The sequence shown here is derived from an EMBL/GenBank/DDBJ whole genome shotgun (WGS) entry which is preliminary data.</text>
</comment>
<reference evidence="2 3" key="1">
    <citation type="journal article" date="2024" name="J Genomics">
        <title>Draft genome sequencing and assembly of Favolaschia claudopus CIRM-BRFM 2984 isolated from oak limbs.</title>
        <authorList>
            <person name="Navarro D."/>
            <person name="Drula E."/>
            <person name="Chaduli D."/>
            <person name="Cazenave R."/>
            <person name="Ahrendt S."/>
            <person name="Wang J."/>
            <person name="Lipzen A."/>
            <person name="Daum C."/>
            <person name="Barry K."/>
            <person name="Grigoriev I.V."/>
            <person name="Favel A."/>
            <person name="Rosso M.N."/>
            <person name="Martin F."/>
        </authorList>
    </citation>
    <scope>NUCLEOTIDE SEQUENCE [LARGE SCALE GENOMIC DNA]</scope>
    <source>
        <strain evidence="2 3">CIRM-BRFM 2984</strain>
    </source>
</reference>
<evidence type="ECO:0000313" key="2">
    <source>
        <dbReference type="EMBL" id="KAK7008071.1"/>
    </source>
</evidence>
<dbReference type="Proteomes" id="UP001362999">
    <property type="component" value="Unassembled WGS sequence"/>
</dbReference>
<organism evidence="2 3">
    <name type="scientific">Favolaschia claudopus</name>
    <dbReference type="NCBI Taxonomy" id="2862362"/>
    <lineage>
        <taxon>Eukaryota</taxon>
        <taxon>Fungi</taxon>
        <taxon>Dikarya</taxon>
        <taxon>Basidiomycota</taxon>
        <taxon>Agaricomycotina</taxon>
        <taxon>Agaricomycetes</taxon>
        <taxon>Agaricomycetidae</taxon>
        <taxon>Agaricales</taxon>
        <taxon>Marasmiineae</taxon>
        <taxon>Mycenaceae</taxon>
        <taxon>Favolaschia</taxon>
    </lineage>
</organism>
<dbReference type="GO" id="GO:0016787">
    <property type="term" value="F:hydrolase activity"/>
    <property type="evidence" value="ECO:0007669"/>
    <property type="project" value="UniProtKB-KW"/>
</dbReference>
<feature type="domain" description="Serine aminopeptidase S33" evidence="1">
    <location>
        <begin position="46"/>
        <end position="303"/>
    </location>
</feature>
<keyword evidence="2" id="KW-0378">Hydrolase</keyword>
<gene>
    <name evidence="2" type="ORF">R3P38DRAFT_3593296</name>
</gene>
<dbReference type="PANTHER" id="PTHR11614">
    <property type="entry name" value="PHOSPHOLIPASE-RELATED"/>
    <property type="match status" value="1"/>
</dbReference>
<evidence type="ECO:0000259" key="1">
    <source>
        <dbReference type="Pfam" id="PF12146"/>
    </source>
</evidence>
<evidence type="ECO:0000313" key="3">
    <source>
        <dbReference type="Proteomes" id="UP001362999"/>
    </source>
</evidence>
<dbReference type="EMBL" id="JAWWNJ010000069">
    <property type="protein sequence ID" value="KAK7008071.1"/>
    <property type="molecule type" value="Genomic_DNA"/>
</dbReference>
<dbReference type="SUPFAM" id="SSF53474">
    <property type="entry name" value="alpha/beta-Hydrolases"/>
    <property type="match status" value="1"/>
</dbReference>